<dbReference type="OrthoDB" id="9795903at2"/>
<dbReference type="AlphaFoldDB" id="A0A5B8FV76"/>
<dbReference type="InterPro" id="IPR014914">
    <property type="entry name" value="RES_dom"/>
</dbReference>
<evidence type="ECO:0000259" key="1">
    <source>
        <dbReference type="SMART" id="SM00953"/>
    </source>
</evidence>
<protein>
    <submittedName>
        <fullName evidence="2">RES domain-containing protein</fullName>
    </submittedName>
</protein>
<proteinExistence type="predicted"/>
<gene>
    <name evidence="2" type="ORF">FDP22_11340</name>
</gene>
<dbReference type="RefSeq" id="WP_138573023.1">
    <property type="nucleotide sequence ID" value="NZ_CP040818.1"/>
</dbReference>
<keyword evidence="3" id="KW-1185">Reference proteome</keyword>
<dbReference type="Proteomes" id="UP000305888">
    <property type="component" value="Chromosome"/>
</dbReference>
<dbReference type="SMART" id="SM00953">
    <property type="entry name" value="RES"/>
    <property type="match status" value="1"/>
</dbReference>
<accession>A0A5B8FV76</accession>
<evidence type="ECO:0000313" key="2">
    <source>
        <dbReference type="EMBL" id="QDL92315.1"/>
    </source>
</evidence>
<name>A0A5B8FV76_9RHOB</name>
<feature type="domain" description="RES" evidence="1">
    <location>
        <begin position="82"/>
        <end position="208"/>
    </location>
</feature>
<reference evidence="2 3" key="1">
    <citation type="submission" date="2019-06" db="EMBL/GenBank/DDBJ databases">
        <title>Genome sequence of Rhodobacteraceae bacterium D4M1.</title>
        <authorList>
            <person name="Cao J."/>
        </authorList>
    </citation>
    <scope>NUCLEOTIDE SEQUENCE [LARGE SCALE GENOMIC DNA]</scope>
    <source>
        <strain evidence="2 3">D4M1</strain>
    </source>
</reference>
<sequence length="229" mass="24721">MSLPPVTALRQLDTCRLIPSRYSDGGDSVLTRIADDDAHLQDIFALDGATNDRLEAEANLLPGIGIGELIFGVPHYRIVNAAFCHASPLGSRFNGPERGAWYAGFEVETSLAEIIWHRTVALAEIDHFEDEVTYDGYLADFGAAFHDLRGAEAFRACLDPQSYRAAQALASELLEAGAAGIVYPSVRAPGGTCLACFRPALVGHVRKAARYRIAWSGSPDPDVSLQETC</sequence>
<organism evidence="2 3">
    <name type="scientific">Paroceanicella profunda</name>
    <dbReference type="NCBI Taxonomy" id="2579971"/>
    <lineage>
        <taxon>Bacteria</taxon>
        <taxon>Pseudomonadati</taxon>
        <taxon>Pseudomonadota</taxon>
        <taxon>Alphaproteobacteria</taxon>
        <taxon>Rhodobacterales</taxon>
        <taxon>Paracoccaceae</taxon>
        <taxon>Paroceanicella</taxon>
    </lineage>
</organism>
<dbReference type="EMBL" id="CP040818">
    <property type="protein sequence ID" value="QDL92315.1"/>
    <property type="molecule type" value="Genomic_DNA"/>
</dbReference>
<evidence type="ECO:0000313" key="3">
    <source>
        <dbReference type="Proteomes" id="UP000305888"/>
    </source>
</evidence>
<dbReference type="Pfam" id="PF08808">
    <property type="entry name" value="RES"/>
    <property type="match status" value="1"/>
</dbReference>
<dbReference type="KEGG" id="ppru:FDP22_11340"/>